<evidence type="ECO:0000256" key="8">
    <source>
        <dbReference type="ARBA" id="ARBA00022833"/>
    </source>
</evidence>
<evidence type="ECO:0000256" key="4">
    <source>
        <dbReference type="ARBA" id="ARBA00022670"/>
    </source>
</evidence>
<evidence type="ECO:0000256" key="9">
    <source>
        <dbReference type="ARBA" id="ARBA00022989"/>
    </source>
</evidence>
<evidence type="ECO:0000256" key="12">
    <source>
        <dbReference type="SAM" id="MobiDB-lite"/>
    </source>
</evidence>
<keyword evidence="4" id="KW-0645">Protease</keyword>
<protein>
    <submittedName>
        <fullName evidence="15">M48 family metalloprotease</fullName>
    </submittedName>
</protein>
<keyword evidence="8" id="KW-0862">Zinc</keyword>
<evidence type="ECO:0000256" key="5">
    <source>
        <dbReference type="ARBA" id="ARBA00022692"/>
    </source>
</evidence>
<feature type="transmembrane region" description="Helical" evidence="13">
    <location>
        <begin position="194"/>
        <end position="219"/>
    </location>
</feature>
<evidence type="ECO:0000256" key="3">
    <source>
        <dbReference type="ARBA" id="ARBA00022475"/>
    </source>
</evidence>
<evidence type="ECO:0000256" key="13">
    <source>
        <dbReference type="SAM" id="Phobius"/>
    </source>
</evidence>
<sequence>MPSDHDPLPGAQPPAEGGQPVSSESGFRPLDPQKAARRRRSKPGPVGPGGSMPVEHRTASSDRAVRAGQPASPAAASSNNVAVPQAVARPHSVNLPPWFQAGSVGEHDRAPRWQGLKSPDVGRFQLSQLATFLAVPLLPLGLHALWFTASYFWMRFATGVLRWSTGIPSYQFPVPGIFHPLMVWTNELIPLPGALLGLAQGLDVLVLAALTFFGAPYFLRLVLQRFYQVQPFSIARLAQVSPEAQRRVQSYCQKANCPLPQFEILPNPAPIAFTYGTGPKTARMVLSQGLLDQLSDDEIAAVCSGELRYIHPLNVGLMSWILALLQVPYLIYVMTAQLADYLAAWSTKQSNRVLEILPLVGVYLLALVSSAAYITFKALRWTGLWFTRQRSRLADFAAANWTGNPNGQARALLKIAYGLSQDIQTQRHTDFLLEGFELVMPVGYRQAMTLGSLFTVMPIEQALAWDWSSSQRHYLTFNNSHALLGERLVRLMQYAQQWQLPPVLDMQQYAAQQELRVSSTRQQLFVAGLPFWSAVIGYGLALLLWGVAWISFWLGFQQLAWLGSDFRPMYAFPLIGFGLGTLIRFNRYFPDLPQSWQRRPPEPVEDLTAIVQDPLALPHRAAPTALTGQLIGRKGVANWLGQDLLLQSQSVLVRLHYASYLGWLTNLLWAENRATDLWGQAISVIGWFRHGATPWVDAELLRNQYGKTRRGGHQVWVTIVGILAVVVGIIWLGGLEDLIAVIERAQATRR</sequence>
<feature type="region of interest" description="Disordered" evidence="12">
    <location>
        <begin position="1"/>
        <end position="81"/>
    </location>
</feature>
<evidence type="ECO:0000256" key="6">
    <source>
        <dbReference type="ARBA" id="ARBA00022723"/>
    </source>
</evidence>
<keyword evidence="6" id="KW-0479">Metal-binding</keyword>
<feature type="transmembrane region" description="Helical" evidence="13">
    <location>
        <begin position="570"/>
        <end position="589"/>
    </location>
</feature>
<keyword evidence="10 15" id="KW-0482">Metalloprotease</keyword>
<keyword evidence="11 13" id="KW-0472">Membrane</keyword>
<evidence type="ECO:0000256" key="11">
    <source>
        <dbReference type="ARBA" id="ARBA00023136"/>
    </source>
</evidence>
<evidence type="ECO:0000313" key="15">
    <source>
        <dbReference type="EMBL" id="MBE9029070.1"/>
    </source>
</evidence>
<keyword evidence="3" id="KW-1003">Cell membrane</keyword>
<reference evidence="15" key="1">
    <citation type="submission" date="2020-10" db="EMBL/GenBank/DDBJ databases">
        <authorList>
            <person name="Castelo-Branco R."/>
            <person name="Eusebio N."/>
            <person name="Adriana R."/>
            <person name="Vieira A."/>
            <person name="Brugerolle De Fraissinette N."/>
            <person name="Rezende De Castro R."/>
            <person name="Schneider M.P."/>
            <person name="Vasconcelos V."/>
            <person name="Leao P.N."/>
        </authorList>
    </citation>
    <scope>NUCLEOTIDE SEQUENCE</scope>
    <source>
        <strain evidence="15">LEGE 11480</strain>
    </source>
</reference>
<name>A0A928VIQ4_9CYAN</name>
<gene>
    <name evidence="15" type="ORF">IQ266_04755</name>
</gene>
<dbReference type="Proteomes" id="UP000625316">
    <property type="component" value="Unassembled WGS sequence"/>
</dbReference>
<dbReference type="GO" id="GO:0046872">
    <property type="term" value="F:metal ion binding"/>
    <property type="evidence" value="ECO:0007669"/>
    <property type="project" value="UniProtKB-KW"/>
</dbReference>
<keyword evidence="9 13" id="KW-1133">Transmembrane helix</keyword>
<keyword evidence="7" id="KW-0378">Hydrolase</keyword>
<accession>A0A928VIQ4</accession>
<organism evidence="15 16">
    <name type="scientific">Romeriopsis navalis LEGE 11480</name>
    <dbReference type="NCBI Taxonomy" id="2777977"/>
    <lineage>
        <taxon>Bacteria</taxon>
        <taxon>Bacillati</taxon>
        <taxon>Cyanobacteriota</taxon>
        <taxon>Cyanophyceae</taxon>
        <taxon>Leptolyngbyales</taxon>
        <taxon>Leptolyngbyaceae</taxon>
        <taxon>Romeriopsis</taxon>
        <taxon>Romeriopsis navalis</taxon>
    </lineage>
</organism>
<evidence type="ECO:0000256" key="2">
    <source>
        <dbReference type="ARBA" id="ARBA00004651"/>
    </source>
</evidence>
<dbReference type="RefSeq" id="WP_264323891.1">
    <property type="nucleotide sequence ID" value="NZ_JADEXQ010000011.1"/>
</dbReference>
<comment type="subcellular location">
    <subcellularLocation>
        <location evidence="2">Cell membrane</location>
        <topology evidence="2">Multi-pass membrane protein</topology>
    </subcellularLocation>
</comment>
<keyword evidence="16" id="KW-1185">Reference proteome</keyword>
<dbReference type="PANTHER" id="PTHR43221:SF1">
    <property type="entry name" value="PROTEASE HTPX"/>
    <property type="match status" value="1"/>
</dbReference>
<dbReference type="Pfam" id="PF01435">
    <property type="entry name" value="Peptidase_M48"/>
    <property type="match status" value="1"/>
</dbReference>
<feature type="transmembrane region" description="Helical" evidence="13">
    <location>
        <begin position="317"/>
        <end position="336"/>
    </location>
</feature>
<feature type="compositionally biased region" description="Low complexity" evidence="12">
    <location>
        <begin position="69"/>
        <end position="81"/>
    </location>
</feature>
<dbReference type="GO" id="GO:0004222">
    <property type="term" value="F:metalloendopeptidase activity"/>
    <property type="evidence" value="ECO:0007669"/>
    <property type="project" value="InterPro"/>
</dbReference>
<feature type="domain" description="Peptidase M48" evidence="14">
    <location>
        <begin position="242"/>
        <end position="487"/>
    </location>
</feature>
<dbReference type="GO" id="GO:0005886">
    <property type="term" value="C:plasma membrane"/>
    <property type="evidence" value="ECO:0007669"/>
    <property type="project" value="UniProtKB-SubCell"/>
</dbReference>
<evidence type="ECO:0000313" key="16">
    <source>
        <dbReference type="Proteomes" id="UP000625316"/>
    </source>
</evidence>
<evidence type="ECO:0000256" key="7">
    <source>
        <dbReference type="ARBA" id="ARBA00022801"/>
    </source>
</evidence>
<feature type="transmembrane region" description="Helical" evidence="13">
    <location>
        <begin position="356"/>
        <end position="376"/>
    </location>
</feature>
<dbReference type="EMBL" id="JADEXQ010000011">
    <property type="protein sequence ID" value="MBE9029070.1"/>
    <property type="molecule type" value="Genomic_DNA"/>
</dbReference>
<proteinExistence type="predicted"/>
<dbReference type="InterPro" id="IPR001915">
    <property type="entry name" value="Peptidase_M48"/>
</dbReference>
<evidence type="ECO:0000256" key="10">
    <source>
        <dbReference type="ARBA" id="ARBA00023049"/>
    </source>
</evidence>
<evidence type="ECO:0000256" key="1">
    <source>
        <dbReference type="ARBA" id="ARBA00001947"/>
    </source>
</evidence>
<feature type="transmembrane region" description="Helical" evidence="13">
    <location>
        <begin position="524"/>
        <end position="550"/>
    </location>
</feature>
<comment type="cofactor">
    <cofactor evidence="1">
        <name>Zn(2+)</name>
        <dbReference type="ChEBI" id="CHEBI:29105"/>
    </cofactor>
</comment>
<feature type="transmembrane region" description="Helical" evidence="13">
    <location>
        <begin position="715"/>
        <end position="734"/>
    </location>
</feature>
<dbReference type="PANTHER" id="PTHR43221">
    <property type="entry name" value="PROTEASE HTPX"/>
    <property type="match status" value="1"/>
</dbReference>
<comment type="caution">
    <text evidence="15">The sequence shown here is derived from an EMBL/GenBank/DDBJ whole genome shotgun (WGS) entry which is preliminary data.</text>
</comment>
<dbReference type="AlphaFoldDB" id="A0A928VIQ4"/>
<dbReference type="InterPro" id="IPR050083">
    <property type="entry name" value="HtpX_protease"/>
</dbReference>
<feature type="compositionally biased region" description="Basic and acidic residues" evidence="12">
    <location>
        <begin position="54"/>
        <end position="65"/>
    </location>
</feature>
<dbReference type="GO" id="GO:0006508">
    <property type="term" value="P:proteolysis"/>
    <property type="evidence" value="ECO:0007669"/>
    <property type="project" value="UniProtKB-KW"/>
</dbReference>
<evidence type="ECO:0000259" key="14">
    <source>
        <dbReference type="Pfam" id="PF01435"/>
    </source>
</evidence>
<feature type="transmembrane region" description="Helical" evidence="13">
    <location>
        <begin position="132"/>
        <end position="154"/>
    </location>
</feature>
<keyword evidence="5 13" id="KW-0812">Transmembrane</keyword>
<dbReference type="Gene3D" id="3.30.2010.10">
    <property type="entry name" value="Metalloproteases ('zincins'), catalytic domain"/>
    <property type="match status" value="1"/>
</dbReference>